<dbReference type="Proteomes" id="UP000632063">
    <property type="component" value="Unassembled WGS sequence"/>
</dbReference>
<evidence type="ECO:0000313" key="3">
    <source>
        <dbReference type="EMBL" id="MBD8894122.1"/>
    </source>
</evidence>
<accession>A0ABR9CTA9</accession>
<evidence type="ECO:0000313" key="4">
    <source>
        <dbReference type="Proteomes" id="UP000632063"/>
    </source>
</evidence>
<protein>
    <submittedName>
        <fullName evidence="3">Relaxase</fullName>
    </submittedName>
</protein>
<dbReference type="RefSeq" id="WP_192150777.1">
    <property type="nucleotide sequence ID" value="NZ_JACYXI010000021.1"/>
</dbReference>
<name>A0ABR9CTA9_9HYPH</name>
<feature type="compositionally biased region" description="Basic residues" evidence="1">
    <location>
        <begin position="414"/>
        <end position="423"/>
    </location>
</feature>
<dbReference type="InterPro" id="IPR005094">
    <property type="entry name" value="Endonuclease_MobA/VirD2"/>
</dbReference>
<sequence length="432" mass="50416">MILHGNQRGGGRDLAAHLMKPENERVELVEMRGFIADNLKDAFVESYAVSKATRCRQHLFSLSINPPAGADIKDEDYVDAADRVEKELGLTRQPRAIVRHWKRGDDGVVRSHAHAVWCRIDVDQMKAVHLPFTKRKLREVSRELHLHHDLNMPPGLINSKDRDPRNFTLEQWQQCKRAKKDIHRLQEDFRDAWSISDSAAAFTHALEERGYILAKGKRGHVAVDFRGEVYAVRTYTGKTSKEIQEKLGTPDRQPSVVEAQTRAARQLVERLTALRVEQLKEIASNRAGALELKEKLQLKHERQMVRVRERHRRQQAHEVLIREARLRKGLPGLWDWLTGKRKRTLELNKAEAAKMANHRREELRAQRNRRLTVMKAQDEKSRLERMKHFEGIRELRDDAKRLMQVAPKESTHSRTSRPRRRSRIQFDSSLER</sequence>
<gene>
    <name evidence="3" type="ORF">IG616_21460</name>
</gene>
<proteinExistence type="predicted"/>
<evidence type="ECO:0000259" key="2">
    <source>
        <dbReference type="Pfam" id="PF03432"/>
    </source>
</evidence>
<dbReference type="Pfam" id="PF03432">
    <property type="entry name" value="Relaxase"/>
    <property type="match status" value="1"/>
</dbReference>
<keyword evidence="4" id="KW-1185">Reference proteome</keyword>
<comment type="caution">
    <text evidence="3">The sequence shown here is derived from an EMBL/GenBank/DDBJ whole genome shotgun (WGS) entry which is preliminary data.</text>
</comment>
<organism evidence="3 4">
    <name type="scientific">Roseibium litorale</name>
    <dbReference type="NCBI Taxonomy" id="2803841"/>
    <lineage>
        <taxon>Bacteria</taxon>
        <taxon>Pseudomonadati</taxon>
        <taxon>Pseudomonadota</taxon>
        <taxon>Alphaproteobacteria</taxon>
        <taxon>Hyphomicrobiales</taxon>
        <taxon>Stappiaceae</taxon>
        <taxon>Roseibium</taxon>
    </lineage>
</organism>
<dbReference type="EMBL" id="JACYXI010000021">
    <property type="protein sequence ID" value="MBD8894122.1"/>
    <property type="molecule type" value="Genomic_DNA"/>
</dbReference>
<reference evidence="3 4" key="2">
    <citation type="journal article" date="2021" name="Int. J. Syst. Evol. Microbiol.">
        <title>Roseibium litorale sp. nov., isolated from a tidal flat sediment and proposal for the reclassification of Labrenzia polysiphoniae as Roseibium polysiphoniae comb. nov.</title>
        <authorList>
            <person name="Liu Y."/>
            <person name="Pei T."/>
            <person name="Du J."/>
            <person name="Chao M."/>
            <person name="Deng M.R."/>
            <person name="Zhu H."/>
        </authorList>
    </citation>
    <scope>NUCLEOTIDE SEQUENCE [LARGE SCALE GENOMIC DNA]</scope>
    <source>
        <strain evidence="3 4">4C16A</strain>
    </source>
</reference>
<feature type="region of interest" description="Disordered" evidence="1">
    <location>
        <begin position="403"/>
        <end position="432"/>
    </location>
</feature>
<feature type="domain" description="MobA/VirD2-like nuclease" evidence="2">
    <location>
        <begin position="19"/>
        <end position="150"/>
    </location>
</feature>
<evidence type="ECO:0000256" key="1">
    <source>
        <dbReference type="SAM" id="MobiDB-lite"/>
    </source>
</evidence>
<reference evidence="4" key="1">
    <citation type="submission" date="2020-09" db="EMBL/GenBank/DDBJ databases">
        <title>The genome sequence of strain Labrenzia suaedae 4C16A.</title>
        <authorList>
            <person name="Liu Y."/>
        </authorList>
    </citation>
    <scope>NUCLEOTIDE SEQUENCE [LARGE SCALE GENOMIC DNA]</scope>
    <source>
        <strain evidence="4">4C16A</strain>
    </source>
</reference>